<reference evidence="2" key="1">
    <citation type="submission" date="2017-08" db="EMBL/GenBank/DDBJ databases">
        <authorList>
            <person name="Imhoff J.F."/>
            <person name="Rahn T."/>
            <person name="Kuenzel S."/>
            <person name="Neulinger S.C."/>
        </authorList>
    </citation>
    <scope>NUCLEOTIDE SEQUENCE</scope>
    <source>
        <strain evidence="2">IM 151</strain>
    </source>
</reference>
<keyword evidence="3" id="KW-1185">Reference proteome</keyword>
<evidence type="ECO:0000313" key="2">
    <source>
        <dbReference type="EMBL" id="MBK1715786.1"/>
    </source>
</evidence>
<feature type="domain" description="DUF4440" evidence="1">
    <location>
        <begin position="8"/>
        <end position="112"/>
    </location>
</feature>
<protein>
    <recommendedName>
        <fullName evidence="1">DUF4440 domain-containing protein</fullName>
    </recommendedName>
</protein>
<dbReference type="Proteomes" id="UP001041814">
    <property type="component" value="Unassembled WGS sequence"/>
</dbReference>
<evidence type="ECO:0000259" key="1">
    <source>
        <dbReference type="Pfam" id="PF14534"/>
    </source>
</evidence>
<dbReference type="Gene3D" id="3.10.450.50">
    <property type="match status" value="1"/>
</dbReference>
<comment type="caution">
    <text evidence="2">The sequence shown here is derived from an EMBL/GenBank/DDBJ whole genome shotgun (WGS) entry which is preliminary data.</text>
</comment>
<evidence type="ECO:0000313" key="3">
    <source>
        <dbReference type="Proteomes" id="UP001041814"/>
    </source>
</evidence>
<sequence>MSNLLHRIQALEVELHHPGVRCSRERLEQLLHPEFHEVGRSGRAYDRETIVAYLATQPSQPPVVSDAFVLAELGPGVALLSYRSAQGEAGRGLVGHTLRSSVWVKTDAGWQLRHHQGTAAAQVW</sequence>
<accession>A0ABS1E309</accession>
<dbReference type="Pfam" id="PF14534">
    <property type="entry name" value="DUF4440"/>
    <property type="match status" value="1"/>
</dbReference>
<dbReference type="SUPFAM" id="SSF54427">
    <property type="entry name" value="NTF2-like"/>
    <property type="match status" value="1"/>
</dbReference>
<dbReference type="InterPro" id="IPR027843">
    <property type="entry name" value="DUF4440"/>
</dbReference>
<proteinExistence type="predicted"/>
<dbReference type="RefSeq" id="WP_200380249.1">
    <property type="nucleotide sequence ID" value="NZ_NRRU01000155.1"/>
</dbReference>
<organism evidence="2 3">
    <name type="scientific">Rubrivivax gelatinosus</name>
    <name type="common">Rhodocyclus gelatinosus</name>
    <name type="synonym">Rhodopseudomonas gelatinosa</name>
    <dbReference type="NCBI Taxonomy" id="28068"/>
    <lineage>
        <taxon>Bacteria</taxon>
        <taxon>Pseudomonadati</taxon>
        <taxon>Pseudomonadota</taxon>
        <taxon>Betaproteobacteria</taxon>
        <taxon>Burkholderiales</taxon>
        <taxon>Sphaerotilaceae</taxon>
        <taxon>Rubrivivax</taxon>
    </lineage>
</organism>
<gene>
    <name evidence="2" type="ORF">CKO43_23850</name>
</gene>
<dbReference type="EMBL" id="NRRU01000155">
    <property type="protein sequence ID" value="MBK1715786.1"/>
    <property type="molecule type" value="Genomic_DNA"/>
</dbReference>
<dbReference type="InterPro" id="IPR032710">
    <property type="entry name" value="NTF2-like_dom_sf"/>
</dbReference>
<reference evidence="2" key="2">
    <citation type="journal article" date="2020" name="Microorganisms">
        <title>Osmotic Adaptation and Compatible Solute Biosynthesis of Phototrophic Bacteria as Revealed from Genome Analyses.</title>
        <authorList>
            <person name="Imhoff J.F."/>
            <person name="Rahn T."/>
            <person name="Kunzel S."/>
            <person name="Keller A."/>
            <person name="Neulinger S.C."/>
        </authorList>
    </citation>
    <scope>NUCLEOTIDE SEQUENCE</scope>
    <source>
        <strain evidence="2">IM 151</strain>
    </source>
</reference>
<name>A0ABS1E309_RUBGE</name>